<keyword evidence="7" id="KW-0653">Protein transport</keyword>
<feature type="domain" description="Membrane insertase YidC N-terminal" evidence="15">
    <location>
        <begin position="75"/>
        <end position="345"/>
    </location>
</feature>
<evidence type="ECO:0000313" key="16">
    <source>
        <dbReference type="EMBL" id="VAW38379.1"/>
    </source>
</evidence>
<keyword evidence="10" id="KW-0143">Chaperone</keyword>
<evidence type="ECO:0000256" key="11">
    <source>
        <dbReference type="ARBA" id="ARBA00033245"/>
    </source>
</evidence>
<dbReference type="EMBL" id="UOEY01000059">
    <property type="protein sequence ID" value="VAW38379.1"/>
    <property type="molecule type" value="Genomic_DNA"/>
</dbReference>
<keyword evidence="6 13" id="KW-0812">Transmembrane</keyword>
<evidence type="ECO:0000256" key="2">
    <source>
        <dbReference type="ARBA" id="ARBA00010527"/>
    </source>
</evidence>
<dbReference type="PANTHER" id="PTHR12428:SF65">
    <property type="entry name" value="CYTOCHROME C OXIDASE ASSEMBLY PROTEIN COX18, MITOCHONDRIAL"/>
    <property type="match status" value="1"/>
</dbReference>
<evidence type="ECO:0000256" key="3">
    <source>
        <dbReference type="ARBA" id="ARBA00015325"/>
    </source>
</evidence>
<comment type="subcellular location">
    <subcellularLocation>
        <location evidence="1">Cell inner membrane</location>
        <topology evidence="1">Multi-pass membrane protein</topology>
    </subcellularLocation>
</comment>
<dbReference type="InterPro" id="IPR019998">
    <property type="entry name" value="Membr_insert_YidC"/>
</dbReference>
<evidence type="ECO:0000256" key="5">
    <source>
        <dbReference type="ARBA" id="ARBA00022475"/>
    </source>
</evidence>
<dbReference type="InterPro" id="IPR028055">
    <property type="entry name" value="YidC/Oxa/ALB_C"/>
</dbReference>
<evidence type="ECO:0000259" key="15">
    <source>
        <dbReference type="Pfam" id="PF14849"/>
    </source>
</evidence>
<evidence type="ECO:0000256" key="12">
    <source>
        <dbReference type="ARBA" id="ARBA00033342"/>
    </source>
</evidence>
<dbReference type="GO" id="GO:0005886">
    <property type="term" value="C:plasma membrane"/>
    <property type="evidence" value="ECO:0007669"/>
    <property type="project" value="UniProtKB-SubCell"/>
</dbReference>
<sequence>MDLQRALTAIILSFLILIGYQYFFAPRAVRQPAGVQQKIGAKAELKASMEQQAAKPVAPAAAVHSVKVNPTARDITVETPLYTAVIDEQGGGVKRFVLKKYRKELAKDSGLVQLIHTNSPAELPMLFTLDNGRAATLPILRADRQRLTLTGPEGSARLVMTGTLPNGIQIVRTMVFYADTYLVDVSYQVKNISSSALRVSPAVVLTNKPFSANTKATSRYLFSGPSAYINGKLEEIKGKTMRKDGPQTLRGKVTWAAYEGTYFLCAVMPLSGGSHLVTMSGDEGQARIVVSDGSITLAPQGVRDFKYKMYLGPKKLSILDAADHDLAKAVNFGWFDVIAKPMLWLLNFFYRYIGNYGVAIILVTILIKVVFWPITQKGMKSMKNMQKLQPKVAKLKEKFKDDPTRMNKEMMALYKTYKVNPVGGCLPMIIQIPFFFALYRVLMSAIELRHAPFFLWINDLSAPDRLMIGFNIPWLHGIPVLTLLMGVSMYLQQKMTPTTADPTQAKIMQFLPVIFTFMFINFASGLVLYWFVNNLLAILQQHLINRQSRVA</sequence>
<dbReference type="PRINTS" id="PR01900">
    <property type="entry name" value="YIDCPROTEIN"/>
</dbReference>
<dbReference type="Gene3D" id="2.70.98.90">
    <property type="match status" value="1"/>
</dbReference>
<dbReference type="GO" id="GO:0051205">
    <property type="term" value="P:protein insertion into membrane"/>
    <property type="evidence" value="ECO:0007669"/>
    <property type="project" value="TreeGrafter"/>
</dbReference>
<evidence type="ECO:0000256" key="7">
    <source>
        <dbReference type="ARBA" id="ARBA00022927"/>
    </source>
</evidence>
<feature type="transmembrane region" description="Helical" evidence="13">
    <location>
        <begin position="6"/>
        <end position="24"/>
    </location>
</feature>
<reference evidence="16" key="1">
    <citation type="submission" date="2018-06" db="EMBL/GenBank/DDBJ databases">
        <authorList>
            <person name="Zhirakovskaya E."/>
        </authorList>
    </citation>
    <scope>NUCLEOTIDE SEQUENCE</scope>
</reference>
<dbReference type="HAMAP" id="MF_01810">
    <property type="entry name" value="YidC_type1"/>
    <property type="match status" value="1"/>
</dbReference>
<evidence type="ECO:0000256" key="1">
    <source>
        <dbReference type="ARBA" id="ARBA00004429"/>
    </source>
</evidence>
<organism evidence="16">
    <name type="scientific">hydrothermal vent metagenome</name>
    <dbReference type="NCBI Taxonomy" id="652676"/>
    <lineage>
        <taxon>unclassified sequences</taxon>
        <taxon>metagenomes</taxon>
        <taxon>ecological metagenomes</taxon>
    </lineage>
</organism>
<dbReference type="InterPro" id="IPR047196">
    <property type="entry name" value="YidC_ALB_C"/>
</dbReference>
<dbReference type="Pfam" id="PF02096">
    <property type="entry name" value="60KD_IMP"/>
    <property type="match status" value="1"/>
</dbReference>
<keyword evidence="4" id="KW-0813">Transport</keyword>
<dbReference type="AlphaFoldDB" id="A0A3B0VND5"/>
<dbReference type="NCBIfam" id="TIGR03592">
    <property type="entry name" value="yidC_oxa1_cterm"/>
    <property type="match status" value="1"/>
</dbReference>
<protein>
    <recommendedName>
        <fullName evidence="3">Membrane protein insertase YidC</fullName>
    </recommendedName>
    <alternativeName>
        <fullName evidence="12">Foldase YidC</fullName>
    </alternativeName>
    <alternativeName>
        <fullName evidence="11">Membrane integrase YidC</fullName>
    </alternativeName>
</protein>
<dbReference type="CDD" id="cd20070">
    <property type="entry name" value="5TM_YidC_Alb3"/>
    <property type="match status" value="1"/>
</dbReference>
<evidence type="ECO:0000256" key="10">
    <source>
        <dbReference type="ARBA" id="ARBA00023186"/>
    </source>
</evidence>
<evidence type="ECO:0000256" key="8">
    <source>
        <dbReference type="ARBA" id="ARBA00022989"/>
    </source>
</evidence>
<keyword evidence="5" id="KW-1003">Cell membrane</keyword>
<dbReference type="PANTHER" id="PTHR12428">
    <property type="entry name" value="OXA1"/>
    <property type="match status" value="1"/>
</dbReference>
<dbReference type="PRINTS" id="PR00701">
    <property type="entry name" value="60KDINNERMP"/>
</dbReference>
<comment type="similarity">
    <text evidence="2">Belongs to the OXA1/ALB3/YidC family. Type 1 subfamily.</text>
</comment>
<dbReference type="GO" id="GO:0015031">
    <property type="term" value="P:protein transport"/>
    <property type="evidence" value="ECO:0007669"/>
    <property type="project" value="UniProtKB-KW"/>
</dbReference>
<keyword evidence="9 13" id="KW-0472">Membrane</keyword>
<evidence type="ECO:0000256" key="6">
    <source>
        <dbReference type="ARBA" id="ARBA00022692"/>
    </source>
</evidence>
<gene>
    <name evidence="16" type="ORF">MNBD_DELTA04-218</name>
</gene>
<keyword evidence="8 13" id="KW-1133">Transmembrane helix</keyword>
<dbReference type="GO" id="GO:0032977">
    <property type="term" value="F:membrane insertase activity"/>
    <property type="evidence" value="ECO:0007669"/>
    <property type="project" value="InterPro"/>
</dbReference>
<evidence type="ECO:0000256" key="13">
    <source>
        <dbReference type="SAM" id="Phobius"/>
    </source>
</evidence>
<feature type="transmembrane region" description="Helical" evidence="13">
    <location>
        <begin position="510"/>
        <end position="532"/>
    </location>
</feature>
<proteinExistence type="inferred from homology"/>
<accession>A0A3B0VND5</accession>
<feature type="transmembrane region" description="Helical" evidence="13">
    <location>
        <begin position="466"/>
        <end position="490"/>
    </location>
</feature>
<dbReference type="InterPro" id="IPR028053">
    <property type="entry name" value="Membr_insert_YidC_N"/>
</dbReference>
<dbReference type="InterPro" id="IPR038221">
    <property type="entry name" value="YidC_periplasmic_sf"/>
</dbReference>
<dbReference type="NCBIfam" id="TIGR03593">
    <property type="entry name" value="yidC_nterm"/>
    <property type="match status" value="1"/>
</dbReference>
<name>A0A3B0VND5_9ZZZZ</name>
<evidence type="ECO:0000256" key="9">
    <source>
        <dbReference type="ARBA" id="ARBA00023136"/>
    </source>
</evidence>
<dbReference type="Pfam" id="PF14849">
    <property type="entry name" value="YidC_periplas"/>
    <property type="match status" value="1"/>
</dbReference>
<evidence type="ECO:0000259" key="14">
    <source>
        <dbReference type="Pfam" id="PF02096"/>
    </source>
</evidence>
<feature type="transmembrane region" description="Helical" evidence="13">
    <location>
        <begin position="425"/>
        <end position="446"/>
    </location>
</feature>
<feature type="domain" description="Membrane insertase YidC/Oxa/ALB C-terminal" evidence="14">
    <location>
        <begin position="356"/>
        <end position="546"/>
    </location>
</feature>
<dbReference type="InterPro" id="IPR001708">
    <property type="entry name" value="YidC/ALB3/OXA1/COX18"/>
</dbReference>
<dbReference type="CDD" id="cd19961">
    <property type="entry name" value="EcYidC-like_peri"/>
    <property type="match status" value="1"/>
</dbReference>
<evidence type="ECO:0000256" key="4">
    <source>
        <dbReference type="ARBA" id="ARBA00022448"/>
    </source>
</evidence>
<feature type="transmembrane region" description="Helical" evidence="13">
    <location>
        <begin position="356"/>
        <end position="375"/>
    </location>
</feature>
<dbReference type="NCBIfam" id="NF002353">
    <property type="entry name" value="PRK01318.1-4"/>
    <property type="match status" value="1"/>
</dbReference>